<dbReference type="Proteomes" id="UP000225144">
    <property type="component" value="Genome"/>
</dbReference>
<organism evidence="1 2">
    <name type="scientific">Edwardsiella phage PEi26</name>
    <dbReference type="NCBI Taxonomy" id="1608311"/>
    <lineage>
        <taxon>Viruses</taxon>
        <taxon>Duplodnaviria</taxon>
        <taxon>Heunggongvirae</taxon>
        <taxon>Uroviricota</taxon>
        <taxon>Caudoviricetes</taxon>
        <taxon>Pantevenvirales</taxon>
        <taxon>Straboviridae</taxon>
        <taxon>Tevenvirinae</taxon>
        <taxon>Kanagawavirus</taxon>
        <taxon>Kanagawavirus pei20</taxon>
    </lineage>
</organism>
<name>A0A0B6VTX6_9CAUD</name>
<evidence type="ECO:0000313" key="2">
    <source>
        <dbReference type="Proteomes" id="UP000225144"/>
    </source>
</evidence>
<evidence type="ECO:0000313" key="1">
    <source>
        <dbReference type="EMBL" id="BAQ23206.1"/>
    </source>
</evidence>
<protein>
    <submittedName>
        <fullName evidence="1">Uncharacterized protein</fullName>
    </submittedName>
</protein>
<proteinExistence type="predicted"/>
<reference evidence="1 2" key="1">
    <citation type="submission" date="2015-02" db="EMBL/GenBank/DDBJ databases">
        <title>Complete genome sequences of Edwardsiella bacteriophages, PEi20 and PEi26.</title>
        <authorList>
            <person name="Yasuike M."/>
            <person name="Nishiki I."/>
            <person name="Iwasaki Y."/>
            <person name="Nakamura Y."/>
            <person name="Fujiwara A."/>
            <person name="Hassan E.S."/>
            <person name="Mahmoud M.M."/>
            <person name="Kawato Y."/>
            <person name="Nagai S."/>
            <person name="Kobayashi T."/>
            <person name="Ototake M."/>
            <person name="Nakai T."/>
        </authorList>
    </citation>
    <scope>NUCLEOTIDE SEQUENCE [LARGE SCALE GENOMIC DNA]</scope>
</reference>
<dbReference type="EMBL" id="AP014715">
    <property type="protein sequence ID" value="BAQ23206.1"/>
    <property type="molecule type" value="Genomic_DNA"/>
</dbReference>
<accession>A0A0B6VTX6</accession>
<sequence length="81" mass="9389">MITLVEWRNNRGELEVEKIFLGVKPQILKDAVEEAYCASEGECQYPMICVTLYDEDGEFIDSAVFSKEIAAFEWWEEQCSN</sequence>